<name>A0A7X9QGY4_STRRT</name>
<feature type="transmembrane region" description="Helical" evidence="1">
    <location>
        <begin position="100"/>
        <end position="125"/>
    </location>
</feature>
<dbReference type="Proteomes" id="UP000532121">
    <property type="component" value="Unassembled WGS sequence"/>
</dbReference>
<accession>A0A7X9QGY4</accession>
<organism evidence="2 3">
    <name type="scientific">Streptococcus ratti</name>
    <dbReference type="NCBI Taxonomy" id="1341"/>
    <lineage>
        <taxon>Bacteria</taxon>
        <taxon>Bacillati</taxon>
        <taxon>Bacillota</taxon>
        <taxon>Bacilli</taxon>
        <taxon>Lactobacillales</taxon>
        <taxon>Streptococcaceae</taxon>
        <taxon>Streptococcus</taxon>
    </lineage>
</organism>
<evidence type="ECO:0000256" key="1">
    <source>
        <dbReference type="SAM" id="Phobius"/>
    </source>
</evidence>
<keyword evidence="1" id="KW-1133">Transmembrane helix</keyword>
<dbReference type="AlphaFoldDB" id="A0A7X9QGY4"/>
<dbReference type="RefSeq" id="WP_193524062.1">
    <property type="nucleotide sequence ID" value="NZ_JABASA010000032.1"/>
</dbReference>
<keyword evidence="1" id="KW-0472">Membrane</keyword>
<protein>
    <submittedName>
        <fullName evidence="2">Uncharacterized protein</fullName>
    </submittedName>
</protein>
<evidence type="ECO:0000313" key="2">
    <source>
        <dbReference type="EMBL" id="NMD49973.1"/>
    </source>
</evidence>
<keyword evidence="1" id="KW-0812">Transmembrane</keyword>
<sequence>MAESFDYMTWIKDFEQINGRPPTSQEVEEAQGLISRYMTEQTTSDWANQDTSVTTFSSSQNRWWSLRTKGLGWFWKTLLVIISTPIYLIKFFFNLIKATIGVFVIWFVSKIVLFIILGLVATFIFGADEDPSAMPGFMKSTFTFFYGDSIFTKSIPDFFPHPTFDGWLIGLTILIFALLFTFSNYDKHS</sequence>
<dbReference type="EMBL" id="JABASA010000032">
    <property type="protein sequence ID" value="NMD49973.1"/>
    <property type="molecule type" value="Genomic_DNA"/>
</dbReference>
<proteinExistence type="predicted"/>
<feature type="transmembrane region" description="Helical" evidence="1">
    <location>
        <begin position="73"/>
        <end position="93"/>
    </location>
</feature>
<gene>
    <name evidence="2" type="ORF">HHO37_10050</name>
</gene>
<reference evidence="2 3" key="1">
    <citation type="submission" date="2020-04" db="EMBL/GenBank/DDBJ databases">
        <title>MicrobeNet Type strains.</title>
        <authorList>
            <person name="Nicholson A.C."/>
        </authorList>
    </citation>
    <scope>NUCLEOTIDE SEQUENCE [LARGE SCALE GENOMIC DNA]</scope>
    <source>
        <strain evidence="2 3">DSM 22768</strain>
    </source>
</reference>
<feature type="transmembrane region" description="Helical" evidence="1">
    <location>
        <begin position="166"/>
        <end position="185"/>
    </location>
</feature>
<comment type="caution">
    <text evidence="2">The sequence shown here is derived from an EMBL/GenBank/DDBJ whole genome shotgun (WGS) entry which is preliminary data.</text>
</comment>
<evidence type="ECO:0000313" key="3">
    <source>
        <dbReference type="Proteomes" id="UP000532121"/>
    </source>
</evidence>